<organism evidence="1 2">
    <name type="scientific">Kosakonia sacchari</name>
    <dbReference type="NCBI Taxonomy" id="1158459"/>
    <lineage>
        <taxon>Bacteria</taxon>
        <taxon>Pseudomonadati</taxon>
        <taxon>Pseudomonadota</taxon>
        <taxon>Gammaproteobacteria</taxon>
        <taxon>Enterobacterales</taxon>
        <taxon>Enterobacteriaceae</taxon>
        <taxon>Kosakonia</taxon>
    </lineage>
</organism>
<sequence length="292" mass="35023">MKILSAKRKGAVIQHPDNLRFKKLEKEIKRLLPKFETINDACEEKSKRIKSLRNTGRRLDKRVYLKLAIKLENCWPGEPCGSAACPECFRRHRLEIIGEVLRLCNKHKKWRSATLIFYQDAFSDDQLLKWRLDTLIARLKRWLKECGFSAMVIGGFEMDFHMDINKWVPHFHLIIQNDKQAIRNLRARMKNKRNMNTRKNVINRPMLVSNLKKPVRQVSYRFKAIWWRVESIQYDDYYIQGGKERKRKRWTKKYRLLSKQHADSLLMLDSLGIAELTFMYKVRKYGDHLIMK</sequence>
<dbReference type="RefSeq" id="WP_017457737.1">
    <property type="nucleotide sequence ID" value="NZ_FMUI01000004.1"/>
</dbReference>
<dbReference type="Proteomes" id="UP000183569">
    <property type="component" value="Unassembled WGS sequence"/>
</dbReference>
<name>A0A1G4Y3G0_9ENTR</name>
<gene>
    <name evidence="1" type="ORF">SAMN02927897_01925</name>
</gene>
<evidence type="ECO:0008006" key="3">
    <source>
        <dbReference type="Google" id="ProtNLM"/>
    </source>
</evidence>
<protein>
    <recommendedName>
        <fullName evidence="3">Replication protein</fullName>
    </recommendedName>
</protein>
<evidence type="ECO:0000313" key="2">
    <source>
        <dbReference type="Proteomes" id="UP000183569"/>
    </source>
</evidence>
<proteinExistence type="predicted"/>
<dbReference type="EMBL" id="FMUI01000004">
    <property type="protein sequence ID" value="SCX47962.1"/>
    <property type="molecule type" value="Genomic_DNA"/>
</dbReference>
<dbReference type="GeneID" id="23844839"/>
<evidence type="ECO:0000313" key="1">
    <source>
        <dbReference type="EMBL" id="SCX47962.1"/>
    </source>
</evidence>
<dbReference type="AlphaFoldDB" id="A0A1G4Y3G0"/>
<reference evidence="1 2" key="1">
    <citation type="submission" date="2016-10" db="EMBL/GenBank/DDBJ databases">
        <authorList>
            <person name="Varghese N."/>
            <person name="Submissions S."/>
        </authorList>
    </citation>
    <scope>NUCLEOTIDE SEQUENCE [LARGE SCALE GENOMIC DNA]</scope>
    <source>
        <strain evidence="1 2">CGMCC 1.12102</strain>
    </source>
</reference>
<accession>A0A1G4Y3G0</accession>
<comment type="caution">
    <text evidence="1">The sequence shown here is derived from an EMBL/GenBank/DDBJ whole genome shotgun (WGS) entry which is preliminary data.</text>
</comment>